<dbReference type="OrthoDB" id="1560166at2759"/>
<evidence type="ECO:0000313" key="9">
    <source>
        <dbReference type="EMBL" id="RMX71992.1"/>
    </source>
</evidence>
<dbReference type="InterPro" id="IPR020843">
    <property type="entry name" value="ER"/>
</dbReference>
<dbReference type="Gene3D" id="3.40.50.720">
    <property type="entry name" value="NAD(P)-binding Rossmann-like Domain"/>
    <property type="match status" value="1"/>
</dbReference>
<comment type="caution">
    <text evidence="9">The sequence shown here is derived from an EMBL/GenBank/DDBJ whole genome shotgun (WGS) entry which is preliminary data.</text>
</comment>
<evidence type="ECO:0000313" key="10">
    <source>
        <dbReference type="Proteomes" id="UP000281245"/>
    </source>
</evidence>
<dbReference type="SUPFAM" id="SSF51735">
    <property type="entry name" value="NAD(P)-binding Rossmann-fold domains"/>
    <property type="match status" value="1"/>
</dbReference>
<organism evidence="9 10">
    <name type="scientific">Hortaea werneckii</name>
    <name type="common">Black yeast</name>
    <name type="synonym">Cladosporium werneckii</name>
    <dbReference type="NCBI Taxonomy" id="91943"/>
    <lineage>
        <taxon>Eukaryota</taxon>
        <taxon>Fungi</taxon>
        <taxon>Dikarya</taxon>
        <taxon>Ascomycota</taxon>
        <taxon>Pezizomycotina</taxon>
        <taxon>Dothideomycetes</taxon>
        <taxon>Dothideomycetidae</taxon>
        <taxon>Mycosphaerellales</taxon>
        <taxon>Teratosphaeriaceae</taxon>
        <taxon>Hortaea</taxon>
    </lineage>
</organism>
<dbReference type="SUPFAM" id="SSF50129">
    <property type="entry name" value="GroES-like"/>
    <property type="match status" value="1"/>
</dbReference>
<dbReference type="CDD" id="cd08296">
    <property type="entry name" value="CAD_like"/>
    <property type="match status" value="1"/>
</dbReference>
<dbReference type="Gene3D" id="3.90.180.10">
    <property type="entry name" value="Medium-chain alcohol dehydrogenases, catalytic domain"/>
    <property type="match status" value="1"/>
</dbReference>
<dbReference type="InterPro" id="IPR011032">
    <property type="entry name" value="GroES-like_sf"/>
</dbReference>
<keyword evidence="5" id="KW-0560">Oxidoreductase</keyword>
<reference evidence="9 10" key="1">
    <citation type="journal article" date="2018" name="BMC Genomics">
        <title>Genomic evidence for intraspecific hybridization in a clonal and extremely halotolerant yeast.</title>
        <authorList>
            <person name="Gostincar C."/>
            <person name="Stajich J.E."/>
            <person name="Zupancic J."/>
            <person name="Zalar P."/>
            <person name="Gunde-Cimerman N."/>
        </authorList>
    </citation>
    <scope>NUCLEOTIDE SEQUENCE [LARGE SCALE GENOMIC DNA]</scope>
    <source>
        <strain evidence="9 10">EXF-6656</strain>
    </source>
</reference>
<evidence type="ECO:0000259" key="8">
    <source>
        <dbReference type="SMART" id="SM00829"/>
    </source>
</evidence>
<proteinExistence type="inferred from homology"/>
<evidence type="ECO:0000256" key="2">
    <source>
        <dbReference type="ARBA" id="ARBA00008072"/>
    </source>
</evidence>
<dbReference type="FunFam" id="3.40.50.720:FF:000039">
    <property type="entry name" value="Alcohol dehydrogenase AdhP"/>
    <property type="match status" value="1"/>
</dbReference>
<evidence type="ECO:0000256" key="3">
    <source>
        <dbReference type="ARBA" id="ARBA00022723"/>
    </source>
</evidence>
<name>A0A3M6W0D8_HORWE</name>
<gene>
    <name evidence="9" type="ORF">D0869_15069</name>
</gene>
<keyword evidence="4" id="KW-0862">Zinc</keyword>
<sequence>MRLRETCAPITTTSSSNGLNTQDYELQQHPRIQQAGQRTSTMSQSLPKTFKAAVLTKAGGPLEIKDVPMLEVQEGEVLIKVHACGVCHSDSNVMNGDMGPPQIERLGHEFVGTVVSVPPSEKKWKIGDRVGGPWHGGHDHNCRACGRGLFQMCSNKAINGVTRNGGYGQYATLRTEAAVRVPKDVEPAEVAPLLCAGVTVFNGIRNMGIMAGDIVAVQGLGGLGHLAIQYARKMGYRTVALSRGTEKKDFAMKLGANDYIDIKANDVGEELQKLGGAACIVVTAPNPDVISPLLNGLGPQGKLLVHTAIGPVPVNTVPMVLNALSVCGWPSGHAQDSEDVIAFAQTHGVKCMIEKFPLEKAQEAMEHMLAGKPRFRAVLTMD</sequence>
<evidence type="ECO:0000256" key="7">
    <source>
        <dbReference type="SAM" id="MobiDB-lite"/>
    </source>
</evidence>
<dbReference type="SMART" id="SM00829">
    <property type="entry name" value="PKS_ER"/>
    <property type="match status" value="1"/>
</dbReference>
<evidence type="ECO:0000256" key="4">
    <source>
        <dbReference type="ARBA" id="ARBA00022833"/>
    </source>
</evidence>
<evidence type="ECO:0000256" key="6">
    <source>
        <dbReference type="ARBA" id="ARBA00023027"/>
    </source>
</evidence>
<dbReference type="AlphaFoldDB" id="A0A3M6W0D8"/>
<dbReference type="GO" id="GO:0005737">
    <property type="term" value="C:cytoplasm"/>
    <property type="evidence" value="ECO:0007669"/>
    <property type="project" value="TreeGrafter"/>
</dbReference>
<dbReference type="GO" id="GO:0046872">
    <property type="term" value="F:metal ion binding"/>
    <property type="evidence" value="ECO:0007669"/>
    <property type="project" value="UniProtKB-KW"/>
</dbReference>
<accession>A0A3M6W0D8</accession>
<dbReference type="GO" id="GO:0004022">
    <property type="term" value="F:alcohol dehydrogenase (NAD+) activity"/>
    <property type="evidence" value="ECO:0007669"/>
    <property type="project" value="TreeGrafter"/>
</dbReference>
<dbReference type="InterPro" id="IPR036291">
    <property type="entry name" value="NAD(P)-bd_dom_sf"/>
</dbReference>
<feature type="domain" description="Enoyl reductase (ER)" evidence="8">
    <location>
        <begin position="59"/>
        <end position="379"/>
    </location>
</feature>
<dbReference type="Pfam" id="PF08240">
    <property type="entry name" value="ADH_N"/>
    <property type="match status" value="1"/>
</dbReference>
<comment type="similarity">
    <text evidence="2">Belongs to the zinc-containing alcohol dehydrogenase family.</text>
</comment>
<dbReference type="Pfam" id="PF00107">
    <property type="entry name" value="ADH_zinc_N"/>
    <property type="match status" value="1"/>
</dbReference>
<feature type="region of interest" description="Disordered" evidence="7">
    <location>
        <begin position="1"/>
        <end position="21"/>
    </location>
</feature>
<protein>
    <recommendedName>
        <fullName evidence="8">Enoyl reductase (ER) domain-containing protein</fullName>
    </recommendedName>
</protein>
<comment type="cofactor">
    <cofactor evidence="1">
        <name>Zn(2+)</name>
        <dbReference type="ChEBI" id="CHEBI:29105"/>
    </cofactor>
</comment>
<dbReference type="PANTHER" id="PTHR42940:SF7">
    <property type="entry name" value="ALCOHOL DEHYDROGENASE-LIKE N-TERMINAL DOMAIN-CONTAINING PROTEIN"/>
    <property type="match status" value="1"/>
</dbReference>
<dbReference type="InterPro" id="IPR013154">
    <property type="entry name" value="ADH-like_N"/>
</dbReference>
<keyword evidence="6" id="KW-0520">NAD</keyword>
<dbReference type="PANTHER" id="PTHR42940">
    <property type="entry name" value="ALCOHOL DEHYDROGENASE 1-RELATED"/>
    <property type="match status" value="1"/>
</dbReference>
<dbReference type="Proteomes" id="UP000281245">
    <property type="component" value="Unassembled WGS sequence"/>
</dbReference>
<dbReference type="InterPro" id="IPR013149">
    <property type="entry name" value="ADH-like_C"/>
</dbReference>
<dbReference type="VEuPathDB" id="FungiDB:BTJ68_09965"/>
<feature type="compositionally biased region" description="Polar residues" evidence="7">
    <location>
        <begin position="9"/>
        <end position="21"/>
    </location>
</feature>
<keyword evidence="3" id="KW-0479">Metal-binding</keyword>
<dbReference type="EMBL" id="QWIJ01002406">
    <property type="protein sequence ID" value="RMX71992.1"/>
    <property type="molecule type" value="Genomic_DNA"/>
</dbReference>
<evidence type="ECO:0000256" key="1">
    <source>
        <dbReference type="ARBA" id="ARBA00001947"/>
    </source>
</evidence>
<evidence type="ECO:0000256" key="5">
    <source>
        <dbReference type="ARBA" id="ARBA00023002"/>
    </source>
</evidence>